<keyword evidence="2" id="KW-1185">Reference proteome</keyword>
<dbReference type="Proteomes" id="UP000509750">
    <property type="component" value="Chromosome"/>
</dbReference>
<evidence type="ECO:0000313" key="2">
    <source>
        <dbReference type="Proteomes" id="UP000509750"/>
    </source>
</evidence>
<sequence length="88" mass="10494">MNEHNPPKIDENRLAELMQEYASASNREQEREIESEVLKETVWRVGKDGRLDGWATFSRDEWMWLTENVEAKNMEAEAKLRRPYLQVL</sequence>
<dbReference type="KEGG" id="halg:HUG10_04625"/>
<reference evidence="1 2" key="1">
    <citation type="submission" date="2020-07" db="EMBL/GenBank/DDBJ databases">
        <title>Gai3-2, isolated from salt lake.</title>
        <authorList>
            <person name="Cui H."/>
            <person name="Shi X."/>
        </authorList>
    </citation>
    <scope>NUCLEOTIDE SEQUENCE [LARGE SCALE GENOMIC DNA]</scope>
    <source>
        <strain evidence="1 2">Gai3-2</strain>
    </source>
</reference>
<proteinExistence type="predicted"/>
<evidence type="ECO:0000313" key="1">
    <source>
        <dbReference type="EMBL" id="QLG26868.1"/>
    </source>
</evidence>
<dbReference type="GeneID" id="56028092"/>
<protein>
    <submittedName>
        <fullName evidence="1">Uncharacterized protein</fullName>
    </submittedName>
</protein>
<accession>A0A7D5GDS7</accession>
<dbReference type="RefSeq" id="WP_179168443.1">
    <property type="nucleotide sequence ID" value="NZ_CP058529.1"/>
</dbReference>
<organism evidence="1 2">
    <name type="scientific">Halorarum halophilum</name>
    <dbReference type="NCBI Taxonomy" id="2743090"/>
    <lineage>
        <taxon>Archaea</taxon>
        <taxon>Methanobacteriati</taxon>
        <taxon>Methanobacteriota</taxon>
        <taxon>Stenosarchaea group</taxon>
        <taxon>Halobacteria</taxon>
        <taxon>Halobacteriales</taxon>
        <taxon>Haloferacaceae</taxon>
        <taxon>Halorarum</taxon>
    </lineage>
</organism>
<name>A0A7D5GDS7_9EURY</name>
<dbReference type="AlphaFoldDB" id="A0A7D5GDS7"/>
<dbReference type="EMBL" id="CP058529">
    <property type="protein sequence ID" value="QLG26868.1"/>
    <property type="molecule type" value="Genomic_DNA"/>
</dbReference>
<gene>
    <name evidence="1" type="ORF">HUG10_04625</name>
</gene>